<evidence type="ECO:0000256" key="1">
    <source>
        <dbReference type="SAM" id="Phobius"/>
    </source>
</evidence>
<keyword evidence="1" id="KW-1133">Transmembrane helix</keyword>
<keyword evidence="3" id="KW-1185">Reference proteome</keyword>
<dbReference type="EMBL" id="JAUDFV010000027">
    <property type="protein sequence ID" value="KAL2737926.1"/>
    <property type="molecule type" value="Genomic_DNA"/>
</dbReference>
<reference evidence="2 3" key="1">
    <citation type="journal article" date="2024" name="Ann. Entomol. Soc. Am.">
        <title>Genomic analyses of the southern and eastern yellowjacket wasps (Hymenoptera: Vespidae) reveal evolutionary signatures of social life.</title>
        <authorList>
            <person name="Catto M.A."/>
            <person name="Caine P.B."/>
            <person name="Orr S.E."/>
            <person name="Hunt B.G."/>
            <person name="Goodisman M.A.D."/>
        </authorList>
    </citation>
    <scope>NUCLEOTIDE SEQUENCE [LARGE SCALE GENOMIC DNA]</scope>
    <source>
        <strain evidence="2">233</strain>
        <tissue evidence="2">Head and thorax</tissue>
    </source>
</reference>
<accession>A0ABD2BYS1</accession>
<keyword evidence="1" id="KW-0472">Membrane</keyword>
<keyword evidence="1" id="KW-0812">Transmembrane</keyword>
<feature type="transmembrane region" description="Helical" evidence="1">
    <location>
        <begin position="12"/>
        <end position="34"/>
    </location>
</feature>
<protein>
    <submittedName>
        <fullName evidence="2">Uncharacterized protein</fullName>
    </submittedName>
</protein>
<name>A0ABD2BYS1_VESSQ</name>
<sequence>MQRQSFSGSYSYAIGTPACPAYAGLCGSFALLLANKLHRTRTRRGIERVLNPSLWETRITFASLEQRIKSVYFCISRRYLVTEHSRSFIRRQAGVERNSGDIRAETSRMVLVPICLTLRLELPSTFDSAAKRVRRERSKYRYIDLKILSGTVQSSRQKKSNEKLLKPRGTILETLESPVEIFPSYYLTSHHSPLYLLVDRESACLDNDISLRYYTQDEDKFRDEDCERQISFVVIRKETNIFVLVDRVSLIEYRLLNIEALISAFVIQPYTPETELRDISNITRTKELYGNDTGNKRRVIKEEMQSLHTSLRDIGDLMKSRALRNKMDATVSVCLSRGKAAEARRGSVGPTTYSV</sequence>
<evidence type="ECO:0000313" key="3">
    <source>
        <dbReference type="Proteomes" id="UP001607302"/>
    </source>
</evidence>
<dbReference type="Proteomes" id="UP001607302">
    <property type="component" value="Unassembled WGS sequence"/>
</dbReference>
<comment type="caution">
    <text evidence="2">The sequence shown here is derived from an EMBL/GenBank/DDBJ whole genome shotgun (WGS) entry which is preliminary data.</text>
</comment>
<proteinExistence type="predicted"/>
<gene>
    <name evidence="2" type="ORF">V1478_002012</name>
</gene>
<dbReference type="AlphaFoldDB" id="A0ABD2BYS1"/>
<evidence type="ECO:0000313" key="2">
    <source>
        <dbReference type="EMBL" id="KAL2737926.1"/>
    </source>
</evidence>
<organism evidence="2 3">
    <name type="scientific">Vespula squamosa</name>
    <name type="common">Southern yellow jacket</name>
    <name type="synonym">Wasp</name>
    <dbReference type="NCBI Taxonomy" id="30214"/>
    <lineage>
        <taxon>Eukaryota</taxon>
        <taxon>Metazoa</taxon>
        <taxon>Ecdysozoa</taxon>
        <taxon>Arthropoda</taxon>
        <taxon>Hexapoda</taxon>
        <taxon>Insecta</taxon>
        <taxon>Pterygota</taxon>
        <taxon>Neoptera</taxon>
        <taxon>Endopterygota</taxon>
        <taxon>Hymenoptera</taxon>
        <taxon>Apocrita</taxon>
        <taxon>Aculeata</taxon>
        <taxon>Vespoidea</taxon>
        <taxon>Vespidae</taxon>
        <taxon>Vespinae</taxon>
        <taxon>Vespula</taxon>
    </lineage>
</organism>